<keyword evidence="3 9" id="KW-0694">RNA-binding</keyword>
<comment type="similarity">
    <text evidence="1">Belongs to the universal ribosomal protein uS4 family.</text>
</comment>
<evidence type="ECO:0000256" key="4">
    <source>
        <dbReference type="ARBA" id="ARBA00022980"/>
    </source>
</evidence>
<evidence type="ECO:0000313" key="12">
    <source>
        <dbReference type="EMBL" id="ADD24061.1"/>
    </source>
</evidence>
<dbReference type="PANTHER" id="PTHR11831">
    <property type="entry name" value="30S 40S RIBOSOMAL PROTEIN"/>
    <property type="match status" value="1"/>
</dbReference>
<keyword evidence="4 12" id="KW-0689">Ribosomal protein</keyword>
<evidence type="ECO:0000259" key="10">
    <source>
        <dbReference type="SMART" id="SM00363"/>
    </source>
</evidence>
<dbReference type="Gene3D" id="3.10.290.10">
    <property type="entry name" value="RNA-binding S4 domain"/>
    <property type="match status" value="1"/>
</dbReference>
<comment type="function">
    <text evidence="8">Component of the small ribosomal subunit. The ribosome is a large ribonucleoprotein complex responsible for the synthesis of proteins in the cell. Part of the small subunit (SSU) processome, first precursor of the small eukaryotic ribosomal subunit. During the assembly of the SSU processome in the nucleolus, many ribosome biogenesis factors, an RNA chaperone and ribosomal proteins associate with the nascent pre-rRNA and work in concert to generate RNA folding, modifications, rearrangements and cleavage as well as targeted degradation of pre-ribosomal RNA by the RNA exosome.</text>
</comment>
<evidence type="ECO:0000256" key="5">
    <source>
        <dbReference type="ARBA" id="ARBA00023274"/>
    </source>
</evidence>
<dbReference type="CDD" id="cd00165">
    <property type="entry name" value="S4"/>
    <property type="match status" value="1"/>
</dbReference>
<dbReference type="InterPro" id="IPR001912">
    <property type="entry name" value="Ribosomal_uS4_N"/>
</dbReference>
<dbReference type="SMART" id="SM00363">
    <property type="entry name" value="S4"/>
    <property type="match status" value="1"/>
</dbReference>
<sequence>MPKTKGSKTSTVPFRPFERERLVSEMKILGTYGLRNKRELNRYAKLCTDVKKRASKLLISTDESEFIICGRALLNKLFRIGIFTHEIKYDQREEIVSNLEDVLNLTTEDFLKRRLQNRVFELGLSVSVHQARSYITNKFIMVNGVIVDKPGFIVRMENDGYIELSRKYKKAFRNKRSKEEEPAEPVEAEE</sequence>
<proteinExistence type="evidence at transcript level"/>
<dbReference type="NCBIfam" id="TIGR01018">
    <property type="entry name" value="uS4_arch"/>
    <property type="match status" value="1"/>
</dbReference>
<dbReference type="GO" id="GO:0003735">
    <property type="term" value="F:structural constituent of ribosome"/>
    <property type="evidence" value="ECO:0007669"/>
    <property type="project" value="InterPro"/>
</dbReference>
<evidence type="ECO:0000256" key="9">
    <source>
        <dbReference type="PROSITE-ProRule" id="PRU00182"/>
    </source>
</evidence>
<dbReference type="PANTHER" id="PTHR11831:SF5">
    <property type="entry name" value="40S RIBOSOMAL PROTEIN S9"/>
    <property type="match status" value="1"/>
</dbReference>
<dbReference type="SMART" id="SM01390">
    <property type="entry name" value="Ribosomal_S4"/>
    <property type="match status" value="1"/>
</dbReference>
<evidence type="ECO:0000256" key="3">
    <source>
        <dbReference type="ARBA" id="ARBA00022884"/>
    </source>
</evidence>
<keyword evidence="2" id="KW-0699">rRNA-binding</keyword>
<evidence type="ECO:0000256" key="2">
    <source>
        <dbReference type="ARBA" id="ARBA00022730"/>
    </source>
</evidence>
<feature type="domain" description="Small ribosomal subunit protein uS4 N-terminal" evidence="11">
    <location>
        <begin position="3"/>
        <end position="112"/>
    </location>
</feature>
<dbReference type="InterPro" id="IPR022801">
    <property type="entry name" value="Ribosomal_uS4"/>
</dbReference>
<evidence type="ECO:0000256" key="7">
    <source>
        <dbReference type="ARBA" id="ARBA00035410"/>
    </source>
</evidence>
<reference evidence="12" key="1">
    <citation type="submission" date="2010-03" db="EMBL/GenBank/DDBJ databases">
        <title>Lepeophtheirus salmonis ESTs and full-length cDNAs.</title>
        <authorList>
            <person name="Yasuike M."/>
            <person name="von Schalburg K."/>
            <person name="Cooper G."/>
            <person name="Leong J."/>
            <person name="Jones S.R.M."/>
            <person name="Koop B.F."/>
        </authorList>
    </citation>
    <scope>NUCLEOTIDE SEQUENCE</scope>
    <source>
        <tissue evidence="12">Whole</tissue>
    </source>
</reference>
<dbReference type="GO" id="GO:0042274">
    <property type="term" value="P:ribosomal small subunit biogenesis"/>
    <property type="evidence" value="ECO:0007669"/>
    <property type="project" value="TreeGrafter"/>
</dbReference>
<dbReference type="InterPro" id="IPR002942">
    <property type="entry name" value="S4_RNA-bd"/>
</dbReference>
<name>D3PFL5_LEPSM</name>
<accession>D3PFL5</accession>
<evidence type="ECO:0000256" key="6">
    <source>
        <dbReference type="ARBA" id="ARBA00035254"/>
    </source>
</evidence>
<dbReference type="GO" id="GO:0015935">
    <property type="term" value="C:small ribosomal subunit"/>
    <property type="evidence" value="ECO:0007669"/>
    <property type="project" value="InterPro"/>
</dbReference>
<dbReference type="InterPro" id="IPR005710">
    <property type="entry name" value="Ribosomal_uS4_euk/arc"/>
</dbReference>
<dbReference type="GO" id="GO:0006412">
    <property type="term" value="P:translation"/>
    <property type="evidence" value="ECO:0007669"/>
    <property type="project" value="InterPro"/>
</dbReference>
<evidence type="ECO:0000256" key="8">
    <source>
        <dbReference type="ARBA" id="ARBA00045441"/>
    </source>
</evidence>
<feature type="domain" description="RNA-binding S4" evidence="10">
    <location>
        <begin position="113"/>
        <end position="177"/>
    </location>
</feature>
<protein>
    <recommendedName>
        <fullName evidence="6">Small ribosomal subunit protein uS4</fullName>
    </recommendedName>
    <alternativeName>
        <fullName evidence="7">40S ribosomal protein S9</fullName>
    </alternativeName>
</protein>
<dbReference type="AlphaFoldDB" id="D3PFL5"/>
<keyword evidence="5" id="KW-0687">Ribonucleoprotein</keyword>
<dbReference type="InterPro" id="IPR036986">
    <property type="entry name" value="S4_RNA-bd_sf"/>
</dbReference>
<evidence type="ECO:0000256" key="1">
    <source>
        <dbReference type="ARBA" id="ARBA00007465"/>
    </source>
</evidence>
<gene>
    <name evidence="12" type="primary">RS9</name>
</gene>
<dbReference type="EMBL" id="BT120421">
    <property type="protein sequence ID" value="ADD24061.1"/>
    <property type="molecule type" value="mRNA"/>
</dbReference>
<dbReference type="OrthoDB" id="1697570at2759"/>
<organism evidence="12">
    <name type="scientific">Lepeophtheirus salmonis</name>
    <name type="common">Salmon louse</name>
    <name type="synonym">Caligus salmonis</name>
    <dbReference type="NCBI Taxonomy" id="72036"/>
    <lineage>
        <taxon>Eukaryota</taxon>
        <taxon>Metazoa</taxon>
        <taxon>Ecdysozoa</taxon>
        <taxon>Arthropoda</taxon>
        <taxon>Crustacea</taxon>
        <taxon>Multicrustacea</taxon>
        <taxon>Hexanauplia</taxon>
        <taxon>Copepoda</taxon>
        <taxon>Siphonostomatoida</taxon>
        <taxon>Caligidae</taxon>
        <taxon>Lepeophtheirus</taxon>
    </lineage>
</organism>
<dbReference type="SUPFAM" id="SSF55174">
    <property type="entry name" value="Alpha-L RNA-binding motif"/>
    <property type="match status" value="1"/>
</dbReference>
<dbReference type="PROSITE" id="PS50889">
    <property type="entry name" value="S4"/>
    <property type="match status" value="1"/>
</dbReference>
<evidence type="ECO:0000259" key="11">
    <source>
        <dbReference type="SMART" id="SM01390"/>
    </source>
</evidence>
<dbReference type="Pfam" id="PF01479">
    <property type="entry name" value="S4"/>
    <property type="match status" value="1"/>
</dbReference>
<dbReference type="GO" id="GO:0019843">
    <property type="term" value="F:rRNA binding"/>
    <property type="evidence" value="ECO:0007669"/>
    <property type="project" value="UniProtKB-KW"/>
</dbReference>